<dbReference type="InterPro" id="IPR006477">
    <property type="entry name" value="Yir_bir_cir"/>
</dbReference>
<dbReference type="AlphaFoldDB" id="Q7RJA1"/>
<feature type="compositionally biased region" description="Polar residues" evidence="1">
    <location>
        <begin position="266"/>
        <end position="275"/>
    </location>
</feature>
<dbReference type="Proteomes" id="UP000008553">
    <property type="component" value="Unassembled WGS sequence"/>
</dbReference>
<protein>
    <submittedName>
        <fullName evidence="3">Yir1 protein</fullName>
    </submittedName>
</protein>
<dbReference type="NCBIfam" id="TIGR01590">
    <property type="entry name" value="yir-bir-cir_Pla"/>
    <property type="match status" value="1"/>
</dbReference>
<dbReference type="EMBL" id="AABL01000967">
    <property type="protein sequence ID" value="EAA22929.1"/>
    <property type="molecule type" value="Genomic_DNA"/>
</dbReference>
<sequence>NNNIFNHRQFYAMVQLFCHLLSCMRLDKLRGYLPDDLDNSKSNDINKLGNAKDYCSNEGSGETECKTDLDKINAGCLWLFEQAVIINFESLSNDETKRFMIYIMIWLNFKLNQKSYEGITTFNDFYTKHIKNHTYYNNCKKKNNNKYDDCSNTLKEKTGYKSFKEFIEENEYLMNIDIISKFYDALKSLCNMYNEVDPSNPHSKNYLEKAQEFVEKYEKLNDDSSISGDSSYRQIFSNLSTDYNNFKGYCNDNSVNCNDIPDISSIKTTKPPVQSSEDHSEQVSDVTPSSSSITNKLIIVLSIFSAIPIFLGISYKYSLFGFRKRAQKQHLREKLKK</sequence>
<comment type="caution">
    <text evidence="3">The sequence shown here is derived from an EMBL/GenBank/DDBJ whole genome shotgun (WGS) entry which is preliminary data.</text>
</comment>
<evidence type="ECO:0000256" key="2">
    <source>
        <dbReference type="SAM" id="Phobius"/>
    </source>
</evidence>
<proteinExistence type="predicted"/>
<feature type="transmembrane region" description="Helical" evidence="2">
    <location>
        <begin position="297"/>
        <end position="315"/>
    </location>
</feature>
<reference evidence="3 4" key="1">
    <citation type="journal article" date="2002" name="Nature">
        <title>Genome sequence and comparative analysis of the model rodent malaria parasite Plasmodium yoelii yoelii.</title>
        <authorList>
            <person name="Carlton J.M."/>
            <person name="Angiuoli S.V."/>
            <person name="Suh B.B."/>
            <person name="Kooij T.W."/>
            <person name="Pertea M."/>
            <person name="Silva J.C."/>
            <person name="Ermolaeva M.D."/>
            <person name="Allen J.E."/>
            <person name="Selengut J.D."/>
            <person name="Koo H.L."/>
            <person name="Peterson J.D."/>
            <person name="Pop M."/>
            <person name="Kosack D.S."/>
            <person name="Shumway M.F."/>
            <person name="Bidwell S.L."/>
            <person name="Shallom S.J."/>
            <person name="van Aken S.E."/>
            <person name="Riedmuller S.B."/>
            <person name="Feldblyum T.V."/>
            <person name="Cho J.K."/>
            <person name="Quackenbush J."/>
            <person name="Sedegah M."/>
            <person name="Shoaibi A."/>
            <person name="Cummings L.M."/>
            <person name="Florens L."/>
            <person name="Yates J.R."/>
            <person name="Raine J.D."/>
            <person name="Sinden R.E."/>
            <person name="Harris M.A."/>
            <person name="Cunningham D.A."/>
            <person name="Preiser P.R."/>
            <person name="Bergman L.W."/>
            <person name="Vaidya A.B."/>
            <person name="van Lin L.H."/>
            <person name="Janse C.J."/>
            <person name="Waters A.P."/>
            <person name="Smith H.O."/>
            <person name="White O.R."/>
            <person name="Salzberg S.L."/>
            <person name="Venter J.C."/>
            <person name="Fraser C.M."/>
            <person name="Hoffman S.L."/>
            <person name="Gardner M.J."/>
            <person name="Carucci D.J."/>
        </authorList>
    </citation>
    <scope>NUCLEOTIDE SEQUENCE [LARGE SCALE GENOMIC DNA]</scope>
    <source>
        <strain evidence="3 4">17XNL</strain>
    </source>
</reference>
<gene>
    <name evidence="3" type="ORF">PY03362</name>
</gene>
<dbReference type="Pfam" id="PF06022">
    <property type="entry name" value="Cir_Bir_Yir"/>
    <property type="match status" value="1"/>
</dbReference>
<feature type="region of interest" description="Disordered" evidence="1">
    <location>
        <begin position="266"/>
        <end position="289"/>
    </location>
</feature>
<feature type="non-terminal residue" evidence="3">
    <location>
        <position position="1"/>
    </location>
</feature>
<organism evidence="3 4">
    <name type="scientific">Plasmodium yoelii yoelii</name>
    <dbReference type="NCBI Taxonomy" id="73239"/>
    <lineage>
        <taxon>Eukaryota</taxon>
        <taxon>Sar</taxon>
        <taxon>Alveolata</taxon>
        <taxon>Apicomplexa</taxon>
        <taxon>Aconoidasida</taxon>
        <taxon>Haemosporida</taxon>
        <taxon>Plasmodiidae</taxon>
        <taxon>Plasmodium</taxon>
        <taxon>Plasmodium (Vinckeia)</taxon>
    </lineage>
</organism>
<evidence type="ECO:0000313" key="3">
    <source>
        <dbReference type="EMBL" id="EAA22929.1"/>
    </source>
</evidence>
<accession>Q7RJA1</accession>
<dbReference type="InParanoid" id="Q7RJA1"/>
<dbReference type="PaxDb" id="73239-Q7RJA1"/>
<evidence type="ECO:0000313" key="4">
    <source>
        <dbReference type="Proteomes" id="UP000008553"/>
    </source>
</evidence>
<keyword evidence="2" id="KW-0812">Transmembrane</keyword>
<keyword evidence="2" id="KW-1133">Transmembrane helix</keyword>
<keyword evidence="4" id="KW-1185">Reference proteome</keyword>
<evidence type="ECO:0000256" key="1">
    <source>
        <dbReference type="SAM" id="MobiDB-lite"/>
    </source>
</evidence>
<name>Q7RJA1_PLAYO</name>
<keyword evidence="2" id="KW-0472">Membrane</keyword>